<evidence type="ECO:0000256" key="2">
    <source>
        <dbReference type="ARBA" id="ARBA00023002"/>
    </source>
</evidence>
<dbReference type="PRINTS" id="PR00368">
    <property type="entry name" value="FADPNR"/>
</dbReference>
<dbReference type="Gene3D" id="3.50.50.60">
    <property type="entry name" value="FAD/NAD(P)-binding domain"/>
    <property type="match status" value="2"/>
</dbReference>
<organism evidence="4 5">
    <name type="scientific">Ventrimonas faecis</name>
    <dbReference type="NCBI Taxonomy" id="3133170"/>
    <lineage>
        <taxon>Bacteria</taxon>
        <taxon>Bacillati</taxon>
        <taxon>Bacillota</taxon>
        <taxon>Clostridia</taxon>
        <taxon>Lachnospirales</taxon>
        <taxon>Lachnospiraceae</taxon>
        <taxon>Ventrimonas</taxon>
    </lineage>
</organism>
<protein>
    <submittedName>
        <fullName evidence="4">NAD(P)/FAD-dependent oxidoreductase</fullName>
    </submittedName>
</protein>
<evidence type="ECO:0000313" key="5">
    <source>
        <dbReference type="Proteomes" id="UP001437460"/>
    </source>
</evidence>
<feature type="domain" description="FAD/NAD(P)-binding" evidence="3">
    <location>
        <begin position="4"/>
        <end position="270"/>
    </location>
</feature>
<dbReference type="PANTHER" id="PTHR48105">
    <property type="entry name" value="THIOREDOXIN REDUCTASE 1-RELATED-RELATED"/>
    <property type="match status" value="1"/>
</dbReference>
<reference evidence="4 5" key="1">
    <citation type="submission" date="2024-03" db="EMBL/GenBank/DDBJ databases">
        <title>Human intestinal bacterial collection.</title>
        <authorList>
            <person name="Pauvert C."/>
            <person name="Hitch T.C.A."/>
            <person name="Clavel T."/>
        </authorList>
    </citation>
    <scope>NUCLEOTIDE SEQUENCE [LARGE SCALE GENOMIC DNA]</scope>
    <source>
        <strain evidence="4 5">CLA-AP-H27</strain>
    </source>
</reference>
<keyword evidence="2" id="KW-0560">Oxidoreductase</keyword>
<proteinExistence type="predicted"/>
<dbReference type="InterPro" id="IPR050097">
    <property type="entry name" value="Ferredoxin-NADP_redctase_2"/>
</dbReference>
<name>A0ABV1HKP3_9FIRM</name>
<keyword evidence="5" id="KW-1185">Reference proteome</keyword>
<dbReference type="Pfam" id="PF07992">
    <property type="entry name" value="Pyr_redox_2"/>
    <property type="match status" value="1"/>
</dbReference>
<dbReference type="SUPFAM" id="SSF51905">
    <property type="entry name" value="FAD/NAD(P)-binding domain"/>
    <property type="match status" value="1"/>
</dbReference>
<dbReference type="RefSeq" id="WP_349228817.1">
    <property type="nucleotide sequence ID" value="NZ_JBBMFJ010000007.1"/>
</dbReference>
<dbReference type="EMBL" id="JBBMFJ010000007">
    <property type="protein sequence ID" value="MEQ2562523.1"/>
    <property type="molecule type" value="Genomic_DNA"/>
</dbReference>
<dbReference type="InterPro" id="IPR036188">
    <property type="entry name" value="FAD/NAD-bd_sf"/>
</dbReference>
<evidence type="ECO:0000313" key="4">
    <source>
        <dbReference type="EMBL" id="MEQ2562523.1"/>
    </source>
</evidence>
<dbReference type="Proteomes" id="UP001437460">
    <property type="component" value="Unassembled WGS sequence"/>
</dbReference>
<comment type="caution">
    <text evidence="4">The sequence shown here is derived from an EMBL/GenBank/DDBJ whole genome shotgun (WGS) entry which is preliminary data.</text>
</comment>
<keyword evidence="1" id="KW-0285">Flavoprotein</keyword>
<accession>A0ABV1HKP3</accession>
<sequence>MERYDIAIIGTGPAGLSAAVTAAIRKKKILLVGSRDLSSKVQKAQEIQNYLGFPDISGAELGKAFEEHIDRMQVPIAEERVNLIYPMGDYFSLQVGQEICEAETVILATGVNFGKPLPGEEEFLGRGVSYCATCDAPLYRGATVAVIGYQKSEEAEADFLADIAEKVYYIPMYKEPVEVSEKITVVKEVPKEITGGMKADVLVTNENSYPVDCVFILRESVSPKNLVPGLQMDGNHVAVNLQMETNVPGCFACGDIAGRPYQYIKSAGQGNIAALSAVSYLDQKRRSQKSAKA</sequence>
<dbReference type="PRINTS" id="PR00469">
    <property type="entry name" value="PNDRDTASEII"/>
</dbReference>
<evidence type="ECO:0000256" key="1">
    <source>
        <dbReference type="ARBA" id="ARBA00022630"/>
    </source>
</evidence>
<dbReference type="InterPro" id="IPR023753">
    <property type="entry name" value="FAD/NAD-binding_dom"/>
</dbReference>
<evidence type="ECO:0000259" key="3">
    <source>
        <dbReference type="Pfam" id="PF07992"/>
    </source>
</evidence>
<gene>
    <name evidence="4" type="ORF">WMO41_05025</name>
</gene>